<dbReference type="Pfam" id="PF04258">
    <property type="entry name" value="Peptidase_A22B"/>
    <property type="match status" value="1"/>
</dbReference>
<dbReference type="GO" id="GO:0005765">
    <property type="term" value="C:lysosomal membrane"/>
    <property type="evidence" value="ECO:0007669"/>
    <property type="project" value="TreeGrafter"/>
</dbReference>
<evidence type="ECO:0000256" key="2">
    <source>
        <dbReference type="ARBA" id="ARBA00004337"/>
    </source>
</evidence>
<accession>A0A7N0TU23</accession>
<dbReference type="GO" id="GO:0030660">
    <property type="term" value="C:Golgi-associated vesicle membrane"/>
    <property type="evidence" value="ECO:0007669"/>
    <property type="project" value="TreeGrafter"/>
</dbReference>
<dbReference type="Proteomes" id="UP000594263">
    <property type="component" value="Unplaced"/>
</dbReference>
<dbReference type="InterPro" id="IPR046450">
    <property type="entry name" value="PA_dom_sf"/>
</dbReference>
<sequence>MATIQNIFLFVGFLVWIHIMALAADQKSTDMVNVKPGCNNEMKPVKIVNWINGKEDDFIVGLSAQFGAILPQQLNEKTKMPVVLSNPLDCCDASSRKLDGFAALCARGTCTFTEKASIAQRGGAKALLMVNDKDETNEMTCAQNETDVHITIPVVSIGKFVGDSLNKSLVDGSRVEVLLYAPVRPIIDFSVAFLWMMAVGTVACASLWSEIVEDDGNYNSPKTGEEKQGSEDETLDLSVKSAIMFVISASGFLVLLFFFMSSWFVLLLIVLFCIGGVEGMHTIIVSLIHSKWRHFGRKTFPMPLMGNVSYISFGVLILCIAFATFWVAYRRASYSWIGQDVLGISLMLTVLQVARLPNIMVASVLLCFAFVYDIFWVFLSPLIFHQSVMIAVARGDKSGGETIPMLLRIPRILDPWEGYDMIGFGDILFPGLLVAFTRRFDKANNKRKFSGYFPWLMIGYGSGLAFTYIGLYLMKGHGQPALLYLVPCTLGVTVVLGSVRGELKELWTNSPILSTLGNV</sequence>
<feature type="transmembrane region" description="Helical" evidence="12">
    <location>
        <begin position="336"/>
        <end position="354"/>
    </location>
</feature>
<dbReference type="AlphaFoldDB" id="A0A7N0TU23"/>
<keyword evidence="9 12" id="KW-1133">Transmembrane helix</keyword>
<feature type="domain" description="PA" evidence="13">
    <location>
        <begin position="80"/>
        <end position="165"/>
    </location>
</feature>
<keyword evidence="8" id="KW-0378">Hydrolase</keyword>
<dbReference type="Gene3D" id="3.50.30.30">
    <property type="match status" value="1"/>
</dbReference>
<proteinExistence type="inferred from homology"/>
<dbReference type="GO" id="GO:0098554">
    <property type="term" value="C:cytoplasmic side of endoplasmic reticulum membrane"/>
    <property type="evidence" value="ECO:0007669"/>
    <property type="project" value="TreeGrafter"/>
</dbReference>
<evidence type="ECO:0000256" key="10">
    <source>
        <dbReference type="ARBA" id="ARBA00023136"/>
    </source>
</evidence>
<evidence type="ECO:0000259" key="13">
    <source>
        <dbReference type="Pfam" id="PF02225"/>
    </source>
</evidence>
<feature type="transmembrane region" description="Helical" evidence="12">
    <location>
        <begin position="242"/>
        <end position="259"/>
    </location>
</feature>
<protein>
    <recommendedName>
        <fullName evidence="13">PA domain-containing protein</fullName>
    </recommendedName>
</protein>
<keyword evidence="7" id="KW-0967">Endosome</keyword>
<dbReference type="Pfam" id="PF02225">
    <property type="entry name" value="PA"/>
    <property type="match status" value="1"/>
</dbReference>
<dbReference type="OMA" id="WAGQDTL"/>
<dbReference type="FunFam" id="3.50.30.30:FF:000007">
    <property type="entry name" value="Signal peptide peptidase-like 3"/>
    <property type="match status" value="1"/>
</dbReference>
<evidence type="ECO:0000256" key="8">
    <source>
        <dbReference type="ARBA" id="ARBA00022801"/>
    </source>
</evidence>
<keyword evidence="10 12" id="KW-0472">Membrane</keyword>
<name>A0A7N0TU23_KALFE</name>
<dbReference type="InterPro" id="IPR007369">
    <property type="entry name" value="Peptidase_A22B_SPP"/>
</dbReference>
<evidence type="ECO:0000256" key="6">
    <source>
        <dbReference type="ARBA" id="ARBA00022729"/>
    </source>
</evidence>
<keyword evidence="4" id="KW-0645">Protease</keyword>
<dbReference type="GO" id="GO:0033619">
    <property type="term" value="P:membrane protein proteolysis"/>
    <property type="evidence" value="ECO:0007669"/>
    <property type="project" value="TreeGrafter"/>
</dbReference>
<evidence type="ECO:0000256" key="11">
    <source>
        <dbReference type="ARBA" id="ARBA00023180"/>
    </source>
</evidence>
<feature type="transmembrane region" description="Helical" evidence="12">
    <location>
        <begin position="186"/>
        <end position="208"/>
    </location>
</feature>
<keyword evidence="6" id="KW-0732">Signal</keyword>
<comment type="function">
    <text evidence="1">Intramembrane-cleaving aspartic protease (I-CLiP) that cleaves type II membrane signal peptides in the hydrophobic plane of the membrane.</text>
</comment>
<feature type="transmembrane region" description="Helical" evidence="12">
    <location>
        <begin position="266"/>
        <end position="288"/>
    </location>
</feature>
<dbReference type="EnsemblPlants" id="Kaladp0045s0134.1.v1.1">
    <property type="protein sequence ID" value="Kaladp0045s0134.1.v1.1"/>
    <property type="gene ID" value="Kaladp0045s0134.v1.1"/>
</dbReference>
<dbReference type="InterPro" id="IPR003137">
    <property type="entry name" value="PA_domain"/>
</dbReference>
<feature type="transmembrane region" description="Helical" evidence="12">
    <location>
        <begin position="421"/>
        <end position="440"/>
    </location>
</feature>
<evidence type="ECO:0000256" key="4">
    <source>
        <dbReference type="ARBA" id="ARBA00022670"/>
    </source>
</evidence>
<evidence type="ECO:0000256" key="12">
    <source>
        <dbReference type="SAM" id="Phobius"/>
    </source>
</evidence>
<keyword evidence="15" id="KW-1185">Reference proteome</keyword>
<feature type="transmembrane region" description="Helical" evidence="12">
    <location>
        <begin position="481"/>
        <end position="499"/>
    </location>
</feature>
<dbReference type="Gramene" id="Kaladp0045s0134.1.v1.1">
    <property type="protein sequence ID" value="Kaladp0045s0134.1.v1.1"/>
    <property type="gene ID" value="Kaladp0045s0134.v1.1"/>
</dbReference>
<dbReference type="GO" id="GO:0010008">
    <property type="term" value="C:endosome membrane"/>
    <property type="evidence" value="ECO:0007669"/>
    <property type="project" value="UniProtKB-SubCell"/>
</dbReference>
<reference evidence="14" key="1">
    <citation type="submission" date="2021-01" db="UniProtKB">
        <authorList>
            <consortium name="EnsemblPlants"/>
        </authorList>
    </citation>
    <scope>IDENTIFICATION</scope>
</reference>
<comment type="similarity">
    <text evidence="3">Belongs to the peptidase A22B family.</text>
</comment>
<evidence type="ECO:0000256" key="3">
    <source>
        <dbReference type="ARBA" id="ARBA00006859"/>
    </source>
</evidence>
<dbReference type="SMART" id="SM00730">
    <property type="entry name" value="PSN"/>
    <property type="match status" value="1"/>
</dbReference>
<comment type="subcellular location">
    <subcellularLocation>
        <location evidence="2">Endosome membrane</location>
        <topology evidence="2">Multi-pass membrane protein</topology>
    </subcellularLocation>
</comment>
<dbReference type="GO" id="GO:0098553">
    <property type="term" value="C:lumenal side of endoplasmic reticulum membrane"/>
    <property type="evidence" value="ECO:0007669"/>
    <property type="project" value="TreeGrafter"/>
</dbReference>
<dbReference type="InterPro" id="IPR006639">
    <property type="entry name" value="Preselin/SPP"/>
</dbReference>
<dbReference type="PANTHER" id="PTHR12174:SF90">
    <property type="entry name" value="SIGNAL PEPTIDE PEPTIDASE-LIKE 3"/>
    <property type="match status" value="1"/>
</dbReference>
<keyword evidence="11" id="KW-0325">Glycoprotein</keyword>
<evidence type="ECO:0000256" key="1">
    <source>
        <dbReference type="ARBA" id="ARBA00003012"/>
    </source>
</evidence>
<feature type="transmembrane region" description="Helical" evidence="12">
    <location>
        <begin position="452"/>
        <end position="474"/>
    </location>
</feature>
<evidence type="ECO:0000256" key="9">
    <source>
        <dbReference type="ARBA" id="ARBA00022989"/>
    </source>
</evidence>
<feature type="transmembrane region" description="Helical" evidence="12">
    <location>
        <begin position="308"/>
        <end position="329"/>
    </location>
</feature>
<evidence type="ECO:0000313" key="15">
    <source>
        <dbReference type="Proteomes" id="UP000594263"/>
    </source>
</evidence>
<keyword evidence="5 12" id="KW-0812">Transmembrane</keyword>
<dbReference type="PANTHER" id="PTHR12174">
    <property type="entry name" value="SIGNAL PEPTIDE PEPTIDASE"/>
    <property type="match status" value="1"/>
</dbReference>
<feature type="transmembrane region" description="Helical" evidence="12">
    <location>
        <begin position="360"/>
        <end position="384"/>
    </location>
</feature>
<evidence type="ECO:0000256" key="5">
    <source>
        <dbReference type="ARBA" id="ARBA00022692"/>
    </source>
</evidence>
<evidence type="ECO:0000313" key="14">
    <source>
        <dbReference type="EnsemblPlants" id="Kaladp0045s0134.1.v1.1"/>
    </source>
</evidence>
<evidence type="ECO:0000256" key="7">
    <source>
        <dbReference type="ARBA" id="ARBA00022753"/>
    </source>
</evidence>
<dbReference type="GO" id="GO:0042500">
    <property type="term" value="F:aspartic endopeptidase activity, intramembrane cleaving"/>
    <property type="evidence" value="ECO:0007669"/>
    <property type="project" value="InterPro"/>
</dbReference>
<organism evidence="14 15">
    <name type="scientific">Kalanchoe fedtschenkoi</name>
    <name type="common">Lavender scallops</name>
    <name type="synonym">South American air plant</name>
    <dbReference type="NCBI Taxonomy" id="63787"/>
    <lineage>
        <taxon>Eukaryota</taxon>
        <taxon>Viridiplantae</taxon>
        <taxon>Streptophyta</taxon>
        <taxon>Embryophyta</taxon>
        <taxon>Tracheophyta</taxon>
        <taxon>Spermatophyta</taxon>
        <taxon>Magnoliopsida</taxon>
        <taxon>eudicotyledons</taxon>
        <taxon>Gunneridae</taxon>
        <taxon>Pentapetalae</taxon>
        <taxon>Saxifragales</taxon>
        <taxon>Crassulaceae</taxon>
        <taxon>Kalanchoe</taxon>
    </lineage>
</organism>
<dbReference type="SUPFAM" id="SSF52025">
    <property type="entry name" value="PA domain"/>
    <property type="match status" value="1"/>
</dbReference>
<feature type="transmembrane region" description="Helical" evidence="12">
    <location>
        <begin position="6"/>
        <end position="24"/>
    </location>
</feature>